<protein>
    <submittedName>
        <fullName evidence="2">Uncharacterized protein</fullName>
    </submittedName>
</protein>
<feature type="compositionally biased region" description="Basic and acidic residues" evidence="1">
    <location>
        <begin position="48"/>
        <end position="62"/>
    </location>
</feature>
<feature type="region of interest" description="Disordered" evidence="1">
    <location>
        <begin position="48"/>
        <end position="79"/>
    </location>
</feature>
<dbReference type="EMBL" id="LAZR01057951">
    <property type="protein sequence ID" value="KKK70951.1"/>
    <property type="molecule type" value="Genomic_DNA"/>
</dbReference>
<name>A0A0F9AFH2_9ZZZZ</name>
<comment type="caution">
    <text evidence="2">The sequence shown here is derived from an EMBL/GenBank/DDBJ whole genome shotgun (WGS) entry which is preliminary data.</text>
</comment>
<evidence type="ECO:0000313" key="2">
    <source>
        <dbReference type="EMBL" id="KKK70951.1"/>
    </source>
</evidence>
<gene>
    <name evidence="2" type="ORF">LCGC14_2918830</name>
</gene>
<proteinExistence type="predicted"/>
<feature type="region of interest" description="Disordered" evidence="1">
    <location>
        <begin position="1"/>
        <end position="30"/>
    </location>
</feature>
<dbReference type="AlphaFoldDB" id="A0A0F9AFH2"/>
<reference evidence="2" key="1">
    <citation type="journal article" date="2015" name="Nature">
        <title>Complex archaea that bridge the gap between prokaryotes and eukaryotes.</title>
        <authorList>
            <person name="Spang A."/>
            <person name="Saw J.H."/>
            <person name="Jorgensen S.L."/>
            <person name="Zaremba-Niedzwiedzka K."/>
            <person name="Martijn J."/>
            <person name="Lind A.E."/>
            <person name="van Eijk R."/>
            <person name="Schleper C."/>
            <person name="Guy L."/>
            <person name="Ettema T.J."/>
        </authorList>
    </citation>
    <scope>NUCLEOTIDE SEQUENCE</scope>
</reference>
<accession>A0A0F9AFH2</accession>
<organism evidence="2">
    <name type="scientific">marine sediment metagenome</name>
    <dbReference type="NCBI Taxonomy" id="412755"/>
    <lineage>
        <taxon>unclassified sequences</taxon>
        <taxon>metagenomes</taxon>
        <taxon>ecological metagenomes</taxon>
    </lineage>
</organism>
<evidence type="ECO:0000256" key="1">
    <source>
        <dbReference type="SAM" id="MobiDB-lite"/>
    </source>
</evidence>
<sequence length="112" mass="12734">MSCRYDHEGGQLATPAQDFNAPSAPVPADLAQQTPEFLQKLIGQLKEKENKSSELYAKRYRPESPLGGRPKKSYKPPYEEKLELDRQIQELDDETAALRSQIRELHVLIARA</sequence>